<organism evidence="3 4">
    <name type="scientific">Tabrizicola soli</name>
    <dbReference type="NCBI Taxonomy" id="2185115"/>
    <lineage>
        <taxon>Bacteria</taxon>
        <taxon>Pseudomonadati</taxon>
        <taxon>Pseudomonadota</taxon>
        <taxon>Alphaproteobacteria</taxon>
        <taxon>Rhodobacterales</taxon>
        <taxon>Paracoccaceae</taxon>
        <taxon>Tabrizicola</taxon>
    </lineage>
</organism>
<evidence type="ECO:0000313" key="3">
    <source>
        <dbReference type="EMBL" id="MFC3087017.1"/>
    </source>
</evidence>
<dbReference type="EMBL" id="JBHRSM010000023">
    <property type="protein sequence ID" value="MFC3087017.1"/>
    <property type="molecule type" value="Genomic_DNA"/>
</dbReference>
<name>A0ABV7DVE5_9RHOB</name>
<proteinExistence type="predicted"/>
<dbReference type="InterPro" id="IPR017560">
    <property type="entry name" value="Cyt_c_biogenesis_CcmI"/>
</dbReference>
<sequence length="403" mass="42531">MADWGFWAAAALIAAVVAALLVRALGRGRGEAAAAEADMAVYKDQMAEVERDLARGTISAEEAKRLRAEVGRRLLDLDRQRAPGAAASAAPATPVAALVALVVLGGGLGAYRYLGSPGYPDLPIERRIAMADDRMAGRPAQAEAVAAAPKLAPPEVPAETMQLIEKLRETVARRPDDPVGLELLARNETALGNFADAEAAQRHLIAVKGGTVAAADHSALAEILIAAAGGYVSPEAEAELTAALSLDPKDGLARYYAGLMFVQGGRYDRGFALWSGLLEESGPDAPWTEPLRAQIEEVAWRAGVNYRLPEVTGPTAGDMAAAAEMSEEERQAMIEGMVTQLSDRLASEGGGVEDWARLIRSQAMLERLEEAQKAYDAAVAEFQGQPAELSFLRQAAVEAGLNP</sequence>
<keyword evidence="2" id="KW-0812">Transmembrane</keyword>
<dbReference type="SUPFAM" id="SSF48452">
    <property type="entry name" value="TPR-like"/>
    <property type="match status" value="1"/>
</dbReference>
<keyword evidence="4" id="KW-1185">Reference proteome</keyword>
<evidence type="ECO:0000256" key="2">
    <source>
        <dbReference type="SAM" id="Phobius"/>
    </source>
</evidence>
<protein>
    <submittedName>
        <fullName evidence="3">C-type cytochrome biogenesis protein CcmI</fullName>
    </submittedName>
</protein>
<dbReference type="NCBIfam" id="TIGR03142">
    <property type="entry name" value="cytochro_ccmI"/>
    <property type="match status" value="1"/>
</dbReference>
<dbReference type="InterPro" id="IPR011990">
    <property type="entry name" value="TPR-like_helical_dom_sf"/>
</dbReference>
<feature type="transmembrane region" description="Helical" evidence="2">
    <location>
        <begin position="6"/>
        <end position="25"/>
    </location>
</feature>
<accession>A0ABV7DVE5</accession>
<gene>
    <name evidence="3" type="primary">ccmI</name>
    <name evidence="3" type="ORF">ACFOD6_13265</name>
</gene>
<keyword evidence="2" id="KW-1133">Transmembrane helix</keyword>
<dbReference type="Gene3D" id="1.25.40.10">
    <property type="entry name" value="Tetratricopeptide repeat domain"/>
    <property type="match status" value="1"/>
</dbReference>
<evidence type="ECO:0000313" key="4">
    <source>
        <dbReference type="Proteomes" id="UP001595445"/>
    </source>
</evidence>
<dbReference type="RefSeq" id="WP_197642740.1">
    <property type="nucleotide sequence ID" value="NZ_JAEACP010000006.1"/>
</dbReference>
<comment type="caution">
    <text evidence="3">The sequence shown here is derived from an EMBL/GenBank/DDBJ whole genome shotgun (WGS) entry which is preliminary data.</text>
</comment>
<keyword evidence="2" id="KW-0472">Membrane</keyword>
<reference evidence="4" key="1">
    <citation type="journal article" date="2019" name="Int. J. Syst. Evol. Microbiol.">
        <title>The Global Catalogue of Microorganisms (GCM) 10K type strain sequencing project: providing services to taxonomists for standard genome sequencing and annotation.</title>
        <authorList>
            <consortium name="The Broad Institute Genomics Platform"/>
            <consortium name="The Broad Institute Genome Sequencing Center for Infectious Disease"/>
            <person name="Wu L."/>
            <person name="Ma J."/>
        </authorList>
    </citation>
    <scope>NUCLEOTIDE SEQUENCE [LARGE SCALE GENOMIC DNA]</scope>
    <source>
        <strain evidence="4">KCTC 62102</strain>
    </source>
</reference>
<evidence type="ECO:0000256" key="1">
    <source>
        <dbReference type="ARBA" id="ARBA00022748"/>
    </source>
</evidence>
<dbReference type="Proteomes" id="UP001595445">
    <property type="component" value="Unassembled WGS sequence"/>
</dbReference>
<keyword evidence="1" id="KW-0201">Cytochrome c-type biogenesis</keyword>